<dbReference type="RefSeq" id="WP_113290931.1">
    <property type="nucleotide sequence ID" value="NZ_QNTQ01000030.1"/>
</dbReference>
<dbReference type="Gene3D" id="2.40.30.170">
    <property type="match status" value="1"/>
</dbReference>
<evidence type="ECO:0000256" key="3">
    <source>
        <dbReference type="ARBA" id="ARBA00022448"/>
    </source>
</evidence>
<dbReference type="AlphaFoldDB" id="A0A365U4B8"/>
<keyword evidence="3 9" id="KW-0813">Transport</keyword>
<feature type="coiled-coil region" evidence="10">
    <location>
        <begin position="227"/>
        <end position="290"/>
    </location>
</feature>
<dbReference type="InterPro" id="IPR058982">
    <property type="entry name" value="Beta-barrel_AprE"/>
</dbReference>
<evidence type="ECO:0000313" key="13">
    <source>
        <dbReference type="EMBL" id="RBI82692.1"/>
    </source>
</evidence>
<gene>
    <name evidence="13" type="ORF">DRV85_18380</name>
</gene>
<organism evidence="13 14">
    <name type="scientific">Rhodosalinus halophilus</name>
    <dbReference type="NCBI Taxonomy" id="2259333"/>
    <lineage>
        <taxon>Bacteria</taxon>
        <taxon>Pseudomonadati</taxon>
        <taxon>Pseudomonadota</taxon>
        <taxon>Alphaproteobacteria</taxon>
        <taxon>Rhodobacterales</taxon>
        <taxon>Paracoccaceae</taxon>
        <taxon>Rhodosalinus</taxon>
    </lineage>
</organism>
<keyword evidence="8" id="KW-0472">Membrane</keyword>
<accession>A0A365U4B8</accession>
<dbReference type="Proteomes" id="UP000253370">
    <property type="component" value="Unassembled WGS sequence"/>
</dbReference>
<dbReference type="PRINTS" id="PR01490">
    <property type="entry name" value="RTXTOXIND"/>
</dbReference>
<evidence type="ECO:0000256" key="5">
    <source>
        <dbReference type="ARBA" id="ARBA00022519"/>
    </source>
</evidence>
<comment type="subcellular location">
    <subcellularLocation>
        <location evidence="1 9">Cell inner membrane</location>
        <topology evidence="1 9">Single-pass membrane protein</topology>
    </subcellularLocation>
</comment>
<evidence type="ECO:0000256" key="9">
    <source>
        <dbReference type="RuleBase" id="RU365093"/>
    </source>
</evidence>
<keyword evidence="14" id="KW-1185">Reference proteome</keyword>
<dbReference type="Pfam" id="PF26002">
    <property type="entry name" value="Beta-barrel_AprE"/>
    <property type="match status" value="1"/>
</dbReference>
<keyword evidence="4 9" id="KW-1003">Cell membrane</keyword>
<evidence type="ECO:0000313" key="14">
    <source>
        <dbReference type="Proteomes" id="UP000253370"/>
    </source>
</evidence>
<keyword evidence="5 9" id="KW-0997">Cell inner membrane</keyword>
<dbReference type="GO" id="GO:0015031">
    <property type="term" value="P:protein transport"/>
    <property type="evidence" value="ECO:0007669"/>
    <property type="project" value="InterPro"/>
</dbReference>
<keyword evidence="7" id="KW-1133">Transmembrane helix</keyword>
<keyword evidence="10" id="KW-0175">Coiled coil</keyword>
<comment type="similarity">
    <text evidence="2 9">Belongs to the membrane fusion protein (MFP) (TC 8.A.1) family.</text>
</comment>
<dbReference type="NCBIfam" id="TIGR01843">
    <property type="entry name" value="type_I_hlyD"/>
    <property type="match status" value="1"/>
</dbReference>
<sequence length="437" mass="48704">MSERDGSGGAFPALRPLLIGLLALAILVGGFGAWSVMANIAGAVVASGRIVVDRNRQVVQHPDGGVVEEVLVAEGEAVEEGAVLIRLDPSQLRSELAIVEGQLFELMARRGRLEAEREEATEITFDPELVAEARRDPEVSELLAGQARLFEARNESQAKEVEQLRNQREQLGNEVEGIDAQMAALERQQALIAEELENQQSLLDRGLAQASRVLSLRREEARLAGTLGDLKARRAQAMARIAELEISELQLRSRRREEAISRMRDLQFNERELAEQRRSLIRQLDRLDIRAPVAGVVYDMRIFGRQSVVRPADPVLYLVPQDRPLVIEARVEPIHVDQVFPGQDVMLRISAFDMRSTPDLFGSVTQVSADAYVDEQSGNSWYRVEIQLPEAELGKLPEGATLLPGMPVDAFIRTGDRTPLAYLMEPLTEYFDRAFRS</sequence>
<feature type="domain" description="AprE-like long alpha-helical hairpin" evidence="11">
    <location>
        <begin position="93"/>
        <end position="280"/>
    </location>
</feature>
<evidence type="ECO:0000256" key="1">
    <source>
        <dbReference type="ARBA" id="ARBA00004377"/>
    </source>
</evidence>
<dbReference type="Pfam" id="PF25994">
    <property type="entry name" value="HH_AprE"/>
    <property type="match status" value="1"/>
</dbReference>
<dbReference type="Gene3D" id="2.40.50.100">
    <property type="match status" value="1"/>
</dbReference>
<dbReference type="GO" id="GO:0005886">
    <property type="term" value="C:plasma membrane"/>
    <property type="evidence" value="ECO:0007669"/>
    <property type="project" value="UniProtKB-SubCell"/>
</dbReference>
<dbReference type="InterPro" id="IPR058781">
    <property type="entry name" value="HH_AprE-like"/>
</dbReference>
<dbReference type="EMBL" id="QNTQ01000030">
    <property type="protein sequence ID" value="RBI82692.1"/>
    <property type="molecule type" value="Genomic_DNA"/>
</dbReference>
<evidence type="ECO:0000256" key="4">
    <source>
        <dbReference type="ARBA" id="ARBA00022475"/>
    </source>
</evidence>
<comment type="caution">
    <text evidence="13">The sequence shown here is derived from an EMBL/GenBank/DDBJ whole genome shotgun (WGS) entry which is preliminary data.</text>
</comment>
<evidence type="ECO:0000259" key="11">
    <source>
        <dbReference type="Pfam" id="PF25994"/>
    </source>
</evidence>
<keyword evidence="6" id="KW-0812">Transmembrane</keyword>
<feature type="domain" description="AprE-like beta-barrel" evidence="12">
    <location>
        <begin position="325"/>
        <end position="415"/>
    </location>
</feature>
<evidence type="ECO:0000256" key="10">
    <source>
        <dbReference type="SAM" id="Coils"/>
    </source>
</evidence>
<dbReference type="OrthoDB" id="9810980at2"/>
<dbReference type="InterPro" id="IPR010129">
    <property type="entry name" value="T1SS_HlyD"/>
</dbReference>
<reference evidence="13 14" key="1">
    <citation type="submission" date="2018-07" db="EMBL/GenBank/DDBJ databases">
        <title>Rhodosalinus sp. strain E84T genomic sequence and assembly.</title>
        <authorList>
            <person name="Liu Z.-W."/>
            <person name="Lu D.-C."/>
        </authorList>
    </citation>
    <scope>NUCLEOTIDE SEQUENCE [LARGE SCALE GENOMIC DNA]</scope>
    <source>
        <strain evidence="13 14">E84</strain>
    </source>
</reference>
<dbReference type="PANTHER" id="PTHR30386:SF17">
    <property type="entry name" value="ALKALINE PROTEASE SECRETION PROTEIN APRE"/>
    <property type="match status" value="1"/>
</dbReference>
<evidence type="ECO:0000256" key="2">
    <source>
        <dbReference type="ARBA" id="ARBA00009477"/>
    </source>
</evidence>
<protein>
    <recommendedName>
        <fullName evidence="9">Membrane fusion protein (MFP) family protein</fullName>
    </recommendedName>
</protein>
<dbReference type="InterPro" id="IPR050739">
    <property type="entry name" value="MFP"/>
</dbReference>
<name>A0A365U4B8_9RHOB</name>
<evidence type="ECO:0000259" key="12">
    <source>
        <dbReference type="Pfam" id="PF26002"/>
    </source>
</evidence>
<feature type="coiled-coil region" evidence="10">
    <location>
        <begin position="147"/>
        <end position="202"/>
    </location>
</feature>
<evidence type="ECO:0000256" key="7">
    <source>
        <dbReference type="ARBA" id="ARBA00022989"/>
    </source>
</evidence>
<proteinExistence type="inferred from homology"/>
<evidence type="ECO:0000256" key="6">
    <source>
        <dbReference type="ARBA" id="ARBA00022692"/>
    </source>
</evidence>
<evidence type="ECO:0000256" key="8">
    <source>
        <dbReference type="ARBA" id="ARBA00023136"/>
    </source>
</evidence>
<dbReference type="PANTHER" id="PTHR30386">
    <property type="entry name" value="MEMBRANE FUSION SUBUNIT OF EMRAB-TOLC MULTIDRUG EFFLUX PUMP"/>
    <property type="match status" value="1"/>
</dbReference>